<evidence type="ECO:0000256" key="8">
    <source>
        <dbReference type="RuleBase" id="RU363034"/>
    </source>
</evidence>
<dbReference type="GO" id="GO:0004252">
    <property type="term" value="F:serine-type endopeptidase activity"/>
    <property type="evidence" value="ECO:0007669"/>
    <property type="project" value="InterPro"/>
</dbReference>
<sequence length="254" mass="26799">MKLFLVLAALFVTIFGFPKKGTNYPLDGRIVGGNTVDIEEYPYQVSVLWWSSHICGGSLISTNWVITAAHCTQQSPLTISVRLGSSILNSGGTIVGISALSNHPNYDPWLTDYDISLLHLSTTVSLTRKIGVVGLPPANTSIPAGTNGIVTGWGSVKEGSMLSSDLQAVSVTVMTNEQCADDYGSGLITERMLCAGSSTGGRDACQGDSGGPLVENGVQIGIVSWGYGCARARYPGVYTNITNLRSYINEVSGL</sequence>
<dbReference type="STRING" id="224129.A0A1W4XBM5"/>
<dbReference type="InterPro" id="IPR033116">
    <property type="entry name" value="TRYPSIN_SER"/>
</dbReference>
<keyword evidence="2 8" id="KW-0645">Protease</keyword>
<evidence type="ECO:0000256" key="7">
    <source>
        <dbReference type="ARBA" id="ARBA00023157"/>
    </source>
</evidence>
<dbReference type="Gene3D" id="2.40.10.10">
    <property type="entry name" value="Trypsin-like serine proteases"/>
    <property type="match status" value="1"/>
</dbReference>
<dbReference type="FunFam" id="2.40.10.10:FF:000077">
    <property type="entry name" value="Predicted protein"/>
    <property type="match status" value="1"/>
</dbReference>
<proteinExistence type="inferred from homology"/>
<organism evidence="11 12">
    <name type="scientific">Agrilus planipennis</name>
    <name type="common">Emerald ash borer</name>
    <name type="synonym">Agrilus marcopoli</name>
    <dbReference type="NCBI Taxonomy" id="224129"/>
    <lineage>
        <taxon>Eukaryota</taxon>
        <taxon>Metazoa</taxon>
        <taxon>Ecdysozoa</taxon>
        <taxon>Arthropoda</taxon>
        <taxon>Hexapoda</taxon>
        <taxon>Insecta</taxon>
        <taxon>Pterygota</taxon>
        <taxon>Neoptera</taxon>
        <taxon>Endopterygota</taxon>
        <taxon>Coleoptera</taxon>
        <taxon>Polyphaga</taxon>
        <taxon>Elateriformia</taxon>
        <taxon>Buprestoidea</taxon>
        <taxon>Buprestidae</taxon>
        <taxon>Agrilinae</taxon>
        <taxon>Agrilus</taxon>
    </lineage>
</organism>
<dbReference type="PROSITE" id="PS50240">
    <property type="entry name" value="TRYPSIN_DOM"/>
    <property type="match status" value="1"/>
</dbReference>
<dbReference type="InterPro" id="IPR050430">
    <property type="entry name" value="Peptidase_S1"/>
</dbReference>
<dbReference type="SMART" id="SM00020">
    <property type="entry name" value="Tryp_SPc"/>
    <property type="match status" value="1"/>
</dbReference>
<dbReference type="InterPro" id="IPR018114">
    <property type="entry name" value="TRYPSIN_HIS"/>
</dbReference>
<dbReference type="InterPro" id="IPR009003">
    <property type="entry name" value="Peptidase_S1_PA"/>
</dbReference>
<dbReference type="FunCoup" id="A0A1W4XBM5">
    <property type="interactions" value="35"/>
</dbReference>
<evidence type="ECO:0000256" key="3">
    <source>
        <dbReference type="ARBA" id="ARBA00022729"/>
    </source>
</evidence>
<evidence type="ECO:0000313" key="12">
    <source>
        <dbReference type="RefSeq" id="XP_018333511.1"/>
    </source>
</evidence>
<keyword evidence="11" id="KW-1185">Reference proteome</keyword>
<evidence type="ECO:0000256" key="2">
    <source>
        <dbReference type="ARBA" id="ARBA00022670"/>
    </source>
</evidence>
<feature type="signal peptide" evidence="9">
    <location>
        <begin position="1"/>
        <end position="16"/>
    </location>
</feature>
<comment type="similarity">
    <text evidence="1">Belongs to the peptidase S1 family.</text>
</comment>
<dbReference type="CDD" id="cd00190">
    <property type="entry name" value="Tryp_SPc"/>
    <property type="match status" value="1"/>
</dbReference>
<protein>
    <submittedName>
        <fullName evidence="12">Trypsin-7-like</fullName>
    </submittedName>
</protein>
<keyword evidence="6" id="KW-0865">Zymogen</keyword>
<dbReference type="Pfam" id="PF00089">
    <property type="entry name" value="Trypsin"/>
    <property type="match status" value="1"/>
</dbReference>
<dbReference type="SUPFAM" id="SSF50494">
    <property type="entry name" value="Trypsin-like serine proteases"/>
    <property type="match status" value="1"/>
</dbReference>
<keyword evidence="3 9" id="KW-0732">Signal</keyword>
<keyword evidence="7" id="KW-1015">Disulfide bond</keyword>
<dbReference type="GO" id="GO:0006508">
    <property type="term" value="P:proteolysis"/>
    <property type="evidence" value="ECO:0007669"/>
    <property type="project" value="UniProtKB-KW"/>
</dbReference>
<evidence type="ECO:0000256" key="9">
    <source>
        <dbReference type="SAM" id="SignalP"/>
    </source>
</evidence>
<evidence type="ECO:0000256" key="4">
    <source>
        <dbReference type="ARBA" id="ARBA00022801"/>
    </source>
</evidence>
<dbReference type="AlphaFoldDB" id="A0A1W4XBM5"/>
<dbReference type="PROSITE" id="PS00134">
    <property type="entry name" value="TRYPSIN_HIS"/>
    <property type="match status" value="1"/>
</dbReference>
<evidence type="ECO:0000256" key="1">
    <source>
        <dbReference type="ARBA" id="ARBA00007664"/>
    </source>
</evidence>
<dbReference type="GeneID" id="108742709"/>
<dbReference type="PROSITE" id="PS00135">
    <property type="entry name" value="TRYPSIN_SER"/>
    <property type="match status" value="1"/>
</dbReference>
<dbReference type="InterPro" id="IPR001314">
    <property type="entry name" value="Peptidase_S1A"/>
</dbReference>
<dbReference type="PANTHER" id="PTHR24276:SF91">
    <property type="entry name" value="AT26814P-RELATED"/>
    <property type="match status" value="1"/>
</dbReference>
<keyword evidence="5 8" id="KW-0720">Serine protease</keyword>
<dbReference type="InterPro" id="IPR043504">
    <property type="entry name" value="Peptidase_S1_PA_chymotrypsin"/>
</dbReference>
<evidence type="ECO:0000313" key="11">
    <source>
        <dbReference type="Proteomes" id="UP000192223"/>
    </source>
</evidence>
<dbReference type="Proteomes" id="UP000192223">
    <property type="component" value="Unplaced"/>
</dbReference>
<evidence type="ECO:0000256" key="6">
    <source>
        <dbReference type="ARBA" id="ARBA00023145"/>
    </source>
</evidence>
<dbReference type="InterPro" id="IPR001254">
    <property type="entry name" value="Trypsin_dom"/>
</dbReference>
<feature type="chain" id="PRO_5010694498" evidence="9">
    <location>
        <begin position="17"/>
        <end position="254"/>
    </location>
</feature>
<dbReference type="KEGG" id="apln:108742709"/>
<dbReference type="OrthoDB" id="10059102at2759"/>
<dbReference type="PANTHER" id="PTHR24276">
    <property type="entry name" value="POLYSERASE-RELATED"/>
    <property type="match status" value="1"/>
</dbReference>
<accession>A0A1W4XBM5</accession>
<name>A0A1W4XBM5_AGRPL</name>
<gene>
    <name evidence="12" type="primary">LOC108742709</name>
</gene>
<keyword evidence="4 8" id="KW-0378">Hydrolase</keyword>
<dbReference type="PRINTS" id="PR00722">
    <property type="entry name" value="CHYMOTRYPSIN"/>
</dbReference>
<evidence type="ECO:0000256" key="5">
    <source>
        <dbReference type="ARBA" id="ARBA00022825"/>
    </source>
</evidence>
<dbReference type="RefSeq" id="XP_018333511.1">
    <property type="nucleotide sequence ID" value="XM_018478009.1"/>
</dbReference>
<reference evidence="12" key="1">
    <citation type="submission" date="2025-08" db="UniProtKB">
        <authorList>
            <consortium name="RefSeq"/>
        </authorList>
    </citation>
    <scope>IDENTIFICATION</scope>
    <source>
        <tissue evidence="12">Entire body</tissue>
    </source>
</reference>
<dbReference type="InParanoid" id="A0A1W4XBM5"/>
<evidence type="ECO:0000259" key="10">
    <source>
        <dbReference type="PROSITE" id="PS50240"/>
    </source>
</evidence>
<feature type="domain" description="Peptidase S1" evidence="10">
    <location>
        <begin position="30"/>
        <end position="253"/>
    </location>
</feature>